<evidence type="ECO:0000313" key="1">
    <source>
        <dbReference type="EMBL" id="TDH69934.1"/>
    </source>
</evidence>
<sequence>MFIGAVVLGVFPRDWMQPANLKPASQLMCRVIVLLTLALVVYAASINDIAVATSTKTCAFHRQLRAQTHSTRIATDEERLQASDLLLKIKSVIADITHQMDLAIKKRIQVGLNVKQFEEWVDDTLEQFAHFSPALMYDPMFQALVKNHKDYLELANILYDPALRKTEAVLKFQELLVLHLGAIHMETMRSLFDVLGLNALDLQFFQSTSFRIWIAFAKYWGNASDRWTLFVLRKLRIELSNDVEVALHLVAVKGLSKESYAHEVMTELFADWASDPDKAKAVRLILLPRVIARNEPCQNVWRAFASFLKEEHRK</sequence>
<dbReference type="EMBL" id="SHOA02000008">
    <property type="protein sequence ID" value="TDH69934.1"/>
    <property type="molecule type" value="Genomic_DNA"/>
</dbReference>
<proteinExistence type="predicted"/>
<organism evidence="1 2">
    <name type="scientific">Bremia lactucae</name>
    <name type="common">Lettuce downy mildew</name>
    <dbReference type="NCBI Taxonomy" id="4779"/>
    <lineage>
        <taxon>Eukaryota</taxon>
        <taxon>Sar</taxon>
        <taxon>Stramenopiles</taxon>
        <taxon>Oomycota</taxon>
        <taxon>Peronosporomycetes</taxon>
        <taxon>Peronosporales</taxon>
        <taxon>Peronosporaceae</taxon>
        <taxon>Bremia</taxon>
    </lineage>
</organism>
<dbReference type="RefSeq" id="XP_067819433.1">
    <property type="nucleotide sequence ID" value="XM_067964327.1"/>
</dbReference>
<evidence type="ECO:0000313" key="2">
    <source>
        <dbReference type="Proteomes" id="UP000294530"/>
    </source>
</evidence>
<comment type="caution">
    <text evidence="1">The sequence shown here is derived from an EMBL/GenBank/DDBJ whole genome shotgun (WGS) entry which is preliminary data.</text>
</comment>
<name>A0A976FNZ0_BRELC</name>
<dbReference type="GeneID" id="94349998"/>
<dbReference type="Proteomes" id="UP000294530">
    <property type="component" value="Unassembled WGS sequence"/>
</dbReference>
<dbReference type="KEGG" id="blac:94349998"/>
<dbReference type="AlphaFoldDB" id="A0A976FNZ0"/>
<accession>A0A976FNZ0</accession>
<protein>
    <submittedName>
        <fullName evidence="1">Uncharacterized protein</fullName>
    </submittedName>
</protein>
<gene>
    <name evidence="1" type="ORF">CCR75_006257</name>
</gene>
<reference evidence="1 2" key="1">
    <citation type="journal article" date="2021" name="Genome Biol.">
        <title>AFLAP: assembly-free linkage analysis pipeline using k-mers from genome sequencing data.</title>
        <authorList>
            <person name="Fletcher K."/>
            <person name="Zhang L."/>
            <person name="Gil J."/>
            <person name="Han R."/>
            <person name="Cavanaugh K."/>
            <person name="Michelmore R."/>
        </authorList>
    </citation>
    <scope>NUCLEOTIDE SEQUENCE [LARGE SCALE GENOMIC DNA]</scope>
    <source>
        <strain evidence="1 2">SF5</strain>
    </source>
</reference>
<keyword evidence="2" id="KW-1185">Reference proteome</keyword>